<evidence type="ECO:0000313" key="1">
    <source>
        <dbReference type="EMBL" id="ENH99015.1"/>
    </source>
</evidence>
<gene>
    <name evidence="1" type="ORF">COCC4DRAFT_35041</name>
</gene>
<reference evidence="2" key="2">
    <citation type="journal article" date="2013" name="PLoS Genet.">
        <title>Comparative genome structure, secondary metabolite, and effector coding capacity across Cochliobolus pathogens.</title>
        <authorList>
            <person name="Condon B.J."/>
            <person name="Leng Y."/>
            <person name="Wu D."/>
            <person name="Bushley K.E."/>
            <person name="Ohm R.A."/>
            <person name="Otillar R."/>
            <person name="Martin J."/>
            <person name="Schackwitz W."/>
            <person name="Grimwood J."/>
            <person name="MohdZainudin N."/>
            <person name="Xue C."/>
            <person name="Wang R."/>
            <person name="Manning V.A."/>
            <person name="Dhillon B."/>
            <person name="Tu Z.J."/>
            <person name="Steffenson B.J."/>
            <person name="Salamov A."/>
            <person name="Sun H."/>
            <person name="Lowry S."/>
            <person name="LaButti K."/>
            <person name="Han J."/>
            <person name="Copeland A."/>
            <person name="Lindquist E."/>
            <person name="Barry K."/>
            <person name="Schmutz J."/>
            <person name="Baker S.E."/>
            <person name="Ciuffetti L.M."/>
            <person name="Grigoriev I.V."/>
            <person name="Zhong S."/>
            <person name="Turgeon B.G."/>
        </authorList>
    </citation>
    <scope>NUCLEOTIDE SEQUENCE [LARGE SCALE GENOMIC DNA]</scope>
    <source>
        <strain evidence="2">C4 / ATCC 48331 / race T</strain>
    </source>
</reference>
<reference evidence="1 2" key="1">
    <citation type="journal article" date="2012" name="PLoS Pathog.">
        <title>Diverse lifestyles and strategies of plant pathogenesis encoded in the genomes of eighteen Dothideomycetes fungi.</title>
        <authorList>
            <person name="Ohm R.A."/>
            <person name="Feau N."/>
            <person name="Henrissat B."/>
            <person name="Schoch C.L."/>
            <person name="Horwitz B.A."/>
            <person name="Barry K.W."/>
            <person name="Condon B.J."/>
            <person name="Copeland A.C."/>
            <person name="Dhillon B."/>
            <person name="Glaser F."/>
            <person name="Hesse C.N."/>
            <person name="Kosti I."/>
            <person name="LaButti K."/>
            <person name="Lindquist E.A."/>
            <person name="Lucas S."/>
            <person name="Salamov A.A."/>
            <person name="Bradshaw R.E."/>
            <person name="Ciuffetti L."/>
            <person name="Hamelin R.C."/>
            <person name="Kema G.H.J."/>
            <person name="Lawrence C."/>
            <person name="Scott J.A."/>
            <person name="Spatafora J.W."/>
            <person name="Turgeon B.G."/>
            <person name="de Wit P.J.G.M."/>
            <person name="Zhong S."/>
            <person name="Goodwin S.B."/>
            <person name="Grigoriev I.V."/>
        </authorList>
    </citation>
    <scope>NUCLEOTIDE SEQUENCE [LARGE SCALE GENOMIC DNA]</scope>
    <source>
        <strain evidence="2">C4 / ATCC 48331 / race T</strain>
    </source>
</reference>
<protein>
    <submittedName>
        <fullName evidence="1">Uncharacterized protein</fullName>
    </submittedName>
</protein>
<keyword evidence="2" id="KW-1185">Reference proteome</keyword>
<dbReference type="EMBL" id="KB733493">
    <property type="protein sequence ID" value="ENH99015.1"/>
    <property type="molecule type" value="Genomic_DNA"/>
</dbReference>
<evidence type="ECO:0000313" key="2">
    <source>
        <dbReference type="Proteomes" id="UP000012338"/>
    </source>
</evidence>
<accession>N4WXD9</accession>
<organism evidence="1 2">
    <name type="scientific">Cochliobolus heterostrophus (strain C4 / ATCC 48331 / race T)</name>
    <name type="common">Southern corn leaf blight fungus</name>
    <name type="synonym">Bipolaris maydis</name>
    <dbReference type="NCBI Taxonomy" id="665024"/>
    <lineage>
        <taxon>Eukaryota</taxon>
        <taxon>Fungi</taxon>
        <taxon>Dikarya</taxon>
        <taxon>Ascomycota</taxon>
        <taxon>Pezizomycotina</taxon>
        <taxon>Dothideomycetes</taxon>
        <taxon>Pleosporomycetidae</taxon>
        <taxon>Pleosporales</taxon>
        <taxon>Pleosporineae</taxon>
        <taxon>Pleosporaceae</taxon>
        <taxon>Bipolaris</taxon>
    </lineage>
</organism>
<name>N4WXD9_COCH4</name>
<sequence length="55" mass="6227">MLYDNQHKNEEGLNKILSYKASMGKGLSKTLLSMFPGIEPTVRNLVLPTKDFNPF</sequence>
<proteinExistence type="predicted"/>
<dbReference type="HOGENOM" id="CLU_3032210_0_0_1"/>
<dbReference type="Proteomes" id="UP000012338">
    <property type="component" value="Unassembled WGS sequence"/>
</dbReference>
<dbReference type="AlphaFoldDB" id="N4WXD9"/>
<dbReference type="OrthoDB" id="3665149at2759"/>